<keyword evidence="4" id="KW-1185">Reference proteome</keyword>
<evidence type="ECO:0000259" key="2">
    <source>
        <dbReference type="SMART" id="SM00062"/>
    </source>
</evidence>
<proteinExistence type="predicted"/>
<name>A0A4P6YT07_9LACO</name>
<evidence type="ECO:0000313" key="3">
    <source>
        <dbReference type="EMBL" id="QBO35800.1"/>
    </source>
</evidence>
<dbReference type="PROSITE" id="PS51257">
    <property type="entry name" value="PROKAR_LIPOPROTEIN"/>
    <property type="match status" value="1"/>
</dbReference>
<keyword evidence="1" id="KW-0732">Signal</keyword>
<evidence type="ECO:0000256" key="1">
    <source>
        <dbReference type="ARBA" id="ARBA00022729"/>
    </source>
</evidence>
<dbReference type="Proteomes" id="UP000292886">
    <property type="component" value="Chromosome"/>
</dbReference>
<dbReference type="EMBL" id="CP037940">
    <property type="protein sequence ID" value="QBO35800.1"/>
    <property type="molecule type" value="Genomic_DNA"/>
</dbReference>
<reference evidence="4" key="1">
    <citation type="submission" date="2019-03" db="EMBL/GenBank/DDBJ databases">
        <title>Weissella sp. 26KH-42 Genome sequencing.</title>
        <authorList>
            <person name="Heo J."/>
            <person name="Kim S.-J."/>
            <person name="Kim J.-S."/>
            <person name="Hong S.-B."/>
            <person name="Kwon S.-W."/>
        </authorList>
    </citation>
    <scope>NUCLEOTIDE SEQUENCE [LARGE SCALE GENOMIC DNA]</scope>
    <source>
        <strain evidence="4">26KH-42</strain>
    </source>
</reference>
<dbReference type="Pfam" id="PF00497">
    <property type="entry name" value="SBP_bac_3"/>
    <property type="match status" value="1"/>
</dbReference>
<feature type="domain" description="Solute-binding protein family 3/N-terminal" evidence="2">
    <location>
        <begin position="45"/>
        <end position="282"/>
    </location>
</feature>
<sequence length="287" mass="31717">MKLWGEITMNKKMGILGITLAAGFILGGCGTKAASTKSADSNVKTIVVGTSGMPKPFTYADENGKLAGYDIDTVRALDKELKQYKFEFKKTEITSVLAGLDAGRFQIGANNFGYNDERAEKYLYTKPTFQDWFVLVVRNNNQTIKQFADVAGKTTVATPGVNFTMALEKFNKTASTKTKITYSQEDPAKQVQDISSGKYDYALIDKPLFDAYKKEFKLTNLKGLDLSTSDEKKVTPRTPYSYLLVSKTDGGQQLVKDLNKAIVKIQADGTQAKISQKYFGEDYVPGK</sequence>
<dbReference type="KEGG" id="wei:EQG49_04630"/>
<dbReference type="AlphaFoldDB" id="A0A4P6YT07"/>
<gene>
    <name evidence="3" type="ORF">EQG49_04630</name>
</gene>
<evidence type="ECO:0000313" key="4">
    <source>
        <dbReference type="Proteomes" id="UP000292886"/>
    </source>
</evidence>
<dbReference type="InterPro" id="IPR001638">
    <property type="entry name" value="Solute-binding_3/MltF_N"/>
</dbReference>
<dbReference type="Gene3D" id="3.40.190.10">
    <property type="entry name" value="Periplasmic binding protein-like II"/>
    <property type="match status" value="2"/>
</dbReference>
<accession>A0A4P6YT07</accession>
<dbReference type="OrthoDB" id="9775197at2"/>
<dbReference type="PANTHER" id="PTHR35936:SF19">
    <property type="entry name" value="AMINO-ACID-BINDING PROTEIN YXEM-RELATED"/>
    <property type="match status" value="1"/>
</dbReference>
<organism evidence="3 4">
    <name type="scientific">Periweissella cryptocerci</name>
    <dbReference type="NCBI Taxonomy" id="2506420"/>
    <lineage>
        <taxon>Bacteria</taxon>
        <taxon>Bacillati</taxon>
        <taxon>Bacillota</taxon>
        <taxon>Bacilli</taxon>
        <taxon>Lactobacillales</taxon>
        <taxon>Lactobacillaceae</taxon>
        <taxon>Periweissella</taxon>
    </lineage>
</organism>
<dbReference type="SUPFAM" id="SSF53850">
    <property type="entry name" value="Periplasmic binding protein-like II"/>
    <property type="match status" value="1"/>
</dbReference>
<dbReference type="PANTHER" id="PTHR35936">
    <property type="entry name" value="MEMBRANE-BOUND LYTIC MUREIN TRANSGLYCOSYLASE F"/>
    <property type="match status" value="1"/>
</dbReference>
<protein>
    <submittedName>
        <fullName evidence="3">Transporter substrate-binding domain-containing protein</fullName>
    </submittedName>
</protein>
<dbReference type="SMART" id="SM00062">
    <property type="entry name" value="PBPb"/>
    <property type="match status" value="1"/>
</dbReference>